<dbReference type="CDD" id="cd03241">
    <property type="entry name" value="ABC_RecN"/>
    <property type="match status" value="2"/>
</dbReference>
<evidence type="ECO:0000256" key="9">
    <source>
        <dbReference type="SAM" id="Coils"/>
    </source>
</evidence>
<dbReference type="InterPro" id="IPR004604">
    <property type="entry name" value="DNA_recomb/repair_RecN"/>
</dbReference>
<dbReference type="PANTHER" id="PTHR11059:SF0">
    <property type="entry name" value="DNA REPAIR PROTEIN RECN"/>
    <property type="match status" value="1"/>
</dbReference>
<dbReference type="Proteomes" id="UP001442364">
    <property type="component" value="Unassembled WGS sequence"/>
</dbReference>
<evidence type="ECO:0000256" key="2">
    <source>
        <dbReference type="ARBA" id="ARBA00021315"/>
    </source>
</evidence>
<sequence>MLSNLHVKNLALIEEENIDFEEGLNILSGETGAGKSIILGSINAALGAKTSPDFIRTGAEYGLSELLFNIEDDNVIERIKELGVIDIENGELLISRKITPTRSQIKVNGQNFTAAQTQKLARYLIDVHGQHDNQILMDDANHLTVVDTFCADEIAELREAMEDAYKDMVKAKKALELIDKDKDELQKEIAFLEYEANEIQTADIQPDEDEELEARYHKLNNYQKITNELSYADMLLNSGNDNISDMIGTALKSLITASEYDDVLKECCDTLSDAEGLIRDAGHSISSYIENSEYDPREFSELQERLDLINNLKNKYGSSIEAINDTLKAVNAKLADYYNFDELISRRKKEYEEACCKAWDIAQKLSSIRQQAAVKLAEQFIASLKNLNFLDVKFRIDFAKEPSLSSKGCDNVRFMISTNPGENLKPLSKIASGGELSRIMLAIKTVMSEDADKTLIFDEIDAGISGKTASKVSNQLARLSLSHQIICITHLPQIAAMADAHYIIEKSVHDNKTYSNIQRVAGDDSLNEIARMLSGETLTDSVLENAKELKIMADKVKSEL</sequence>
<keyword evidence="4 8" id="KW-0227">DNA damage</keyword>
<dbReference type="SUPFAM" id="SSF52540">
    <property type="entry name" value="P-loop containing nucleoside triphosphate hydrolases"/>
    <property type="match status" value="1"/>
</dbReference>
<evidence type="ECO:0000256" key="8">
    <source>
        <dbReference type="PIRNR" id="PIRNR003128"/>
    </source>
</evidence>
<dbReference type="PANTHER" id="PTHR11059">
    <property type="entry name" value="DNA REPAIR PROTEIN RECN"/>
    <property type="match status" value="1"/>
</dbReference>
<comment type="similarity">
    <text evidence="1 8">Belongs to the RecN family.</text>
</comment>
<evidence type="ECO:0000256" key="1">
    <source>
        <dbReference type="ARBA" id="ARBA00009441"/>
    </source>
</evidence>
<dbReference type="Gene3D" id="3.40.50.300">
    <property type="entry name" value="P-loop containing nucleotide triphosphate hydrolases"/>
    <property type="match status" value="2"/>
</dbReference>
<proteinExistence type="inferred from homology"/>
<evidence type="ECO:0000313" key="12">
    <source>
        <dbReference type="Proteomes" id="UP001442364"/>
    </source>
</evidence>
<reference evidence="11 12" key="1">
    <citation type="submission" date="2024-03" db="EMBL/GenBank/DDBJ databases">
        <title>Human intestinal bacterial collection.</title>
        <authorList>
            <person name="Pauvert C."/>
            <person name="Hitch T.C.A."/>
            <person name="Clavel T."/>
        </authorList>
    </citation>
    <scope>NUCLEOTIDE SEQUENCE [LARGE SCALE GENOMIC DNA]</scope>
    <source>
        <strain evidence="11 12">CLA-AA-H255</strain>
    </source>
</reference>
<feature type="coiled-coil region" evidence="9">
    <location>
        <begin position="154"/>
        <end position="202"/>
    </location>
</feature>
<evidence type="ECO:0000256" key="7">
    <source>
        <dbReference type="ARBA" id="ARBA00033408"/>
    </source>
</evidence>
<dbReference type="EMBL" id="JBBMER010000001">
    <property type="protein sequence ID" value="MEQ2378671.1"/>
    <property type="molecule type" value="Genomic_DNA"/>
</dbReference>
<keyword evidence="6 8" id="KW-0234">DNA repair</keyword>
<comment type="function">
    <text evidence="8">May be involved in recombinational repair of damaged DNA.</text>
</comment>
<dbReference type="PIRSF" id="PIRSF003128">
    <property type="entry name" value="RecN"/>
    <property type="match status" value="1"/>
</dbReference>
<keyword evidence="3" id="KW-0547">Nucleotide-binding</keyword>
<dbReference type="InterPro" id="IPR027417">
    <property type="entry name" value="P-loop_NTPase"/>
</dbReference>
<evidence type="ECO:0000256" key="6">
    <source>
        <dbReference type="ARBA" id="ARBA00023204"/>
    </source>
</evidence>
<dbReference type="RefSeq" id="WP_349153182.1">
    <property type="nucleotide sequence ID" value="NZ_DAWDAH010000003.1"/>
</dbReference>
<evidence type="ECO:0000313" key="11">
    <source>
        <dbReference type="EMBL" id="MEQ2378671.1"/>
    </source>
</evidence>
<organism evidence="11 12">
    <name type="scientific">[Lactobacillus] rogosae</name>
    <dbReference type="NCBI Taxonomy" id="706562"/>
    <lineage>
        <taxon>Bacteria</taxon>
        <taxon>Bacillati</taxon>
        <taxon>Bacillota</taxon>
        <taxon>Clostridia</taxon>
        <taxon>Lachnospirales</taxon>
        <taxon>Lachnospiraceae</taxon>
        <taxon>Lachnospira</taxon>
    </lineage>
</organism>
<evidence type="ECO:0000256" key="5">
    <source>
        <dbReference type="ARBA" id="ARBA00022840"/>
    </source>
</evidence>
<comment type="caution">
    <text evidence="11">The sequence shown here is derived from an EMBL/GenBank/DDBJ whole genome shotgun (WGS) entry which is preliminary data.</text>
</comment>
<dbReference type="Pfam" id="PF13476">
    <property type="entry name" value="AAA_23"/>
    <property type="match status" value="1"/>
</dbReference>
<keyword evidence="5" id="KW-0067">ATP-binding</keyword>
<keyword evidence="9" id="KW-0175">Coiled coil</keyword>
<feature type="domain" description="Rad50/SbcC-type AAA" evidence="10">
    <location>
        <begin position="5"/>
        <end position="221"/>
    </location>
</feature>
<accession>A0ABV1BSD4</accession>
<protein>
    <recommendedName>
        <fullName evidence="2 8">DNA repair protein RecN</fullName>
    </recommendedName>
    <alternativeName>
        <fullName evidence="7 8">Recombination protein N</fullName>
    </alternativeName>
</protein>
<evidence type="ECO:0000256" key="3">
    <source>
        <dbReference type="ARBA" id="ARBA00022741"/>
    </source>
</evidence>
<name>A0ABV1BSD4_9FIRM</name>
<evidence type="ECO:0000256" key="4">
    <source>
        <dbReference type="ARBA" id="ARBA00022763"/>
    </source>
</evidence>
<dbReference type="InterPro" id="IPR038729">
    <property type="entry name" value="Rad50/SbcC_AAA"/>
</dbReference>
<dbReference type="NCBIfam" id="TIGR00634">
    <property type="entry name" value="recN"/>
    <property type="match status" value="1"/>
</dbReference>
<evidence type="ECO:0000259" key="10">
    <source>
        <dbReference type="Pfam" id="PF13476"/>
    </source>
</evidence>
<keyword evidence="12" id="KW-1185">Reference proteome</keyword>
<gene>
    <name evidence="11" type="primary">recN</name>
    <name evidence="11" type="ORF">WMO14_02055</name>
</gene>